<keyword evidence="4" id="KW-1185">Reference proteome</keyword>
<accession>A0ABU9LKX0</accession>
<sequence>MTVQNFLELPITKDFEVVAGEDFLHKKMKNVEILDFEFIKGFEGTREKMFTENSLVLTSLLFAQHEPELLMDMVERFADLHISAFAYKPVIYKDLPSEVLELAVEKEIPVLKFGGDEFFEDIIFQAMNYRTRASQVEFLETTVARLIEDDLDRETQSTLMRQLNRPFETYAYVVSISSPHIASYNLFRLEPFLRTGLITRYKQQMIMVMTNHSSSAPFHERMMEILQICKKELAPIQIGMSNVHETEQDLAKALQEACYANIFANLYNQAIFSYDTLKTEKLLIELMKKQPSFVKRYIDEWIEPLEEWDHFLETAISYVLQEGNIKAVAELHYCHPNTIRYRITKMKTILSPEVNEMQFFEQLSVAIKLYLLKKHLDL</sequence>
<dbReference type="InterPro" id="IPR025736">
    <property type="entry name" value="PucR_C-HTH_dom"/>
</dbReference>
<evidence type="ECO:0000259" key="2">
    <source>
        <dbReference type="Pfam" id="PF13556"/>
    </source>
</evidence>
<dbReference type="InterPro" id="IPR012914">
    <property type="entry name" value="PucR_dom"/>
</dbReference>
<dbReference type="Pfam" id="PF07905">
    <property type="entry name" value="PucR"/>
    <property type="match status" value="1"/>
</dbReference>
<gene>
    <name evidence="3" type="ORF">AAF454_04960</name>
</gene>
<reference evidence="3 4" key="1">
    <citation type="submission" date="2024-04" db="EMBL/GenBank/DDBJ databases">
        <authorList>
            <person name="Wu Y.S."/>
            <person name="Zhang L."/>
        </authorList>
    </citation>
    <scope>NUCLEOTIDE SEQUENCE [LARGE SCALE GENOMIC DNA]</scope>
    <source>
        <strain evidence="3 4">KG-01</strain>
    </source>
</reference>
<dbReference type="PANTHER" id="PTHR33744">
    <property type="entry name" value="CARBOHYDRATE DIACID REGULATOR"/>
    <property type="match status" value="1"/>
</dbReference>
<comment type="caution">
    <text evidence="3">The sequence shown here is derived from an EMBL/GenBank/DDBJ whole genome shotgun (WGS) entry which is preliminary data.</text>
</comment>
<dbReference type="Pfam" id="PF13556">
    <property type="entry name" value="HTH_30"/>
    <property type="match status" value="1"/>
</dbReference>
<dbReference type="EMBL" id="JBCEWA010000003">
    <property type="protein sequence ID" value="MEL5987760.1"/>
    <property type="molecule type" value="Genomic_DNA"/>
</dbReference>
<evidence type="ECO:0000313" key="3">
    <source>
        <dbReference type="EMBL" id="MEL5987760.1"/>
    </source>
</evidence>
<dbReference type="RefSeq" id="WP_368634284.1">
    <property type="nucleotide sequence ID" value="NZ_JBANCH010000005.1"/>
</dbReference>
<evidence type="ECO:0000259" key="1">
    <source>
        <dbReference type="Pfam" id="PF07905"/>
    </source>
</evidence>
<dbReference type="PANTHER" id="PTHR33744:SF15">
    <property type="entry name" value="CARBOHYDRATE DIACID REGULATOR"/>
    <property type="match status" value="1"/>
</dbReference>
<dbReference type="Proteomes" id="UP001398420">
    <property type="component" value="Unassembled WGS sequence"/>
</dbReference>
<protein>
    <submittedName>
        <fullName evidence="3">PucR family transcriptional regulator</fullName>
    </submittedName>
</protein>
<feature type="domain" description="Purine catabolism PurC-like" evidence="1">
    <location>
        <begin position="7"/>
        <end position="127"/>
    </location>
</feature>
<organism evidence="3 4">
    <name type="scientific">Kurthia gibsonii</name>
    <dbReference type="NCBI Taxonomy" id="33946"/>
    <lineage>
        <taxon>Bacteria</taxon>
        <taxon>Bacillati</taxon>
        <taxon>Bacillota</taxon>
        <taxon>Bacilli</taxon>
        <taxon>Bacillales</taxon>
        <taxon>Caryophanaceae</taxon>
        <taxon>Kurthia</taxon>
    </lineage>
</organism>
<dbReference type="Gene3D" id="1.10.10.2840">
    <property type="entry name" value="PucR C-terminal helix-turn-helix domain"/>
    <property type="match status" value="1"/>
</dbReference>
<evidence type="ECO:0000313" key="4">
    <source>
        <dbReference type="Proteomes" id="UP001398420"/>
    </source>
</evidence>
<dbReference type="InterPro" id="IPR051448">
    <property type="entry name" value="CdaR-like_regulators"/>
</dbReference>
<name>A0ABU9LKX0_9BACL</name>
<dbReference type="InterPro" id="IPR042070">
    <property type="entry name" value="PucR_C-HTH_sf"/>
</dbReference>
<feature type="domain" description="PucR C-terminal helix-turn-helix" evidence="2">
    <location>
        <begin position="312"/>
        <end position="368"/>
    </location>
</feature>
<proteinExistence type="predicted"/>